<dbReference type="RefSeq" id="WP_155446454.1">
    <property type="nucleotide sequence ID" value="NZ_JAOQNR010000012.1"/>
</dbReference>
<comment type="caution">
    <text evidence="2">The sequence shown here is derived from an EMBL/GenBank/DDBJ whole genome shotgun (WGS) entry which is preliminary data.</text>
</comment>
<organism evidence="2 3">
    <name type="scientific">Rhodoblastus acidophilus</name>
    <name type="common">Rhodopseudomonas acidophila</name>
    <dbReference type="NCBI Taxonomy" id="1074"/>
    <lineage>
        <taxon>Bacteria</taxon>
        <taxon>Pseudomonadati</taxon>
        <taxon>Pseudomonadota</taxon>
        <taxon>Alphaproteobacteria</taxon>
        <taxon>Hyphomicrobiales</taxon>
        <taxon>Rhodoblastaceae</taxon>
        <taxon>Rhodoblastus</taxon>
    </lineage>
</organism>
<dbReference type="CDD" id="cd02978">
    <property type="entry name" value="KaiB_like"/>
    <property type="match status" value="1"/>
</dbReference>
<dbReference type="Pfam" id="PF07689">
    <property type="entry name" value="KaiB"/>
    <property type="match status" value="1"/>
</dbReference>
<dbReference type="InterPro" id="IPR039022">
    <property type="entry name" value="KaiB-like"/>
</dbReference>
<dbReference type="Gene3D" id="3.40.30.10">
    <property type="entry name" value="Glutaredoxin"/>
    <property type="match status" value="1"/>
</dbReference>
<proteinExistence type="predicted"/>
<dbReference type="PANTHER" id="PTHR41709:SF2">
    <property type="entry name" value="CIRCADIAN CLOCK PROTEIN KAIB2"/>
    <property type="match status" value="1"/>
</dbReference>
<sequence>MSDELDTARWRLRLYIAGGSPRSIAALANLKRVCEEHLRGPCELEVIDLVKAPERAQADEIVAIPTLVRRLPPPITKIIGDLSSKDRVIVALDIETMA</sequence>
<dbReference type="SUPFAM" id="SSF52833">
    <property type="entry name" value="Thioredoxin-like"/>
    <property type="match status" value="1"/>
</dbReference>
<accession>A0A6N8DN76</accession>
<evidence type="ECO:0000259" key="1">
    <source>
        <dbReference type="SMART" id="SM01248"/>
    </source>
</evidence>
<dbReference type="EMBL" id="WNKS01000010">
    <property type="protein sequence ID" value="MTV31778.1"/>
    <property type="molecule type" value="Genomic_DNA"/>
</dbReference>
<dbReference type="InterPro" id="IPR011649">
    <property type="entry name" value="KaiB_domain"/>
</dbReference>
<evidence type="ECO:0000313" key="2">
    <source>
        <dbReference type="EMBL" id="MTV31778.1"/>
    </source>
</evidence>
<reference evidence="2 3" key="1">
    <citation type="submission" date="2019-11" db="EMBL/GenBank/DDBJ databases">
        <title>Whole-genome sequence of a Rhodoblastus acidophilus DSM 142.</title>
        <authorList>
            <person name="Kyndt J.A."/>
            <person name="Meyer T.E."/>
        </authorList>
    </citation>
    <scope>NUCLEOTIDE SEQUENCE [LARGE SCALE GENOMIC DNA]</scope>
    <source>
        <strain evidence="2 3">DSM 142</strain>
    </source>
</reference>
<dbReference type="GO" id="GO:0048511">
    <property type="term" value="P:rhythmic process"/>
    <property type="evidence" value="ECO:0007669"/>
    <property type="project" value="InterPro"/>
</dbReference>
<gene>
    <name evidence="2" type="ORF">GJ654_12335</name>
</gene>
<dbReference type="InterPro" id="IPR036249">
    <property type="entry name" value="Thioredoxin-like_sf"/>
</dbReference>
<dbReference type="AlphaFoldDB" id="A0A6N8DN76"/>
<protein>
    <submittedName>
        <fullName evidence="2">Circadian clock protein KaiB</fullName>
    </submittedName>
</protein>
<evidence type="ECO:0000313" key="3">
    <source>
        <dbReference type="Proteomes" id="UP000439113"/>
    </source>
</evidence>
<dbReference type="OrthoDB" id="5458519at2"/>
<dbReference type="Proteomes" id="UP000439113">
    <property type="component" value="Unassembled WGS sequence"/>
</dbReference>
<dbReference type="PANTHER" id="PTHR41709">
    <property type="entry name" value="KAIB-LIKE PROTEIN 1"/>
    <property type="match status" value="1"/>
</dbReference>
<dbReference type="SMART" id="SM01248">
    <property type="entry name" value="KaiB"/>
    <property type="match status" value="1"/>
</dbReference>
<name>A0A6N8DN76_RHOAC</name>
<feature type="domain" description="KaiB" evidence="1">
    <location>
        <begin position="13"/>
        <end position="94"/>
    </location>
</feature>